<keyword evidence="3" id="KW-1185">Reference proteome</keyword>
<feature type="chain" id="PRO_5038597670" description="DUF3558 domain-containing protein" evidence="1">
    <location>
        <begin position="30"/>
        <end position="206"/>
    </location>
</feature>
<protein>
    <recommendedName>
        <fullName evidence="4">DUF3558 domain-containing protein</fullName>
    </recommendedName>
</protein>
<evidence type="ECO:0000313" key="2">
    <source>
        <dbReference type="EMBL" id="SDP97876.1"/>
    </source>
</evidence>
<evidence type="ECO:0008006" key="4">
    <source>
        <dbReference type="Google" id="ProtNLM"/>
    </source>
</evidence>
<name>A0A1H0X5Z3_9PSEU</name>
<dbReference type="EMBL" id="FNIX01000034">
    <property type="protein sequence ID" value="SDP97876.1"/>
    <property type="molecule type" value="Genomic_DNA"/>
</dbReference>
<reference evidence="3" key="1">
    <citation type="submission" date="2016-10" db="EMBL/GenBank/DDBJ databases">
        <authorList>
            <person name="Varghese N."/>
            <person name="Submissions S."/>
        </authorList>
    </citation>
    <scope>NUCLEOTIDE SEQUENCE [LARGE SCALE GENOMIC DNA]</scope>
    <source>
        <strain evidence="3">CGMCC 4.6609</strain>
    </source>
</reference>
<proteinExistence type="predicted"/>
<keyword evidence="1" id="KW-0732">Signal</keyword>
<evidence type="ECO:0000313" key="3">
    <source>
        <dbReference type="Proteomes" id="UP000199691"/>
    </source>
</evidence>
<organism evidence="2 3">
    <name type="scientific">Lentzea jiangxiensis</name>
    <dbReference type="NCBI Taxonomy" id="641025"/>
    <lineage>
        <taxon>Bacteria</taxon>
        <taxon>Bacillati</taxon>
        <taxon>Actinomycetota</taxon>
        <taxon>Actinomycetes</taxon>
        <taxon>Pseudonocardiales</taxon>
        <taxon>Pseudonocardiaceae</taxon>
        <taxon>Lentzea</taxon>
    </lineage>
</organism>
<feature type="signal peptide" evidence="1">
    <location>
        <begin position="1"/>
        <end position="29"/>
    </location>
</feature>
<accession>A0A1H0X5Z3</accession>
<evidence type="ECO:0000256" key="1">
    <source>
        <dbReference type="SAM" id="SignalP"/>
    </source>
</evidence>
<dbReference type="STRING" id="641025.SAMN05421507_13430"/>
<gene>
    <name evidence="2" type="ORF">SAMN05421507_13430</name>
</gene>
<dbReference type="Proteomes" id="UP000199691">
    <property type="component" value="Unassembled WGS sequence"/>
</dbReference>
<sequence>MNFVNAGRTVLTLAAVTVACLSTTLPVQSAATAQDKKTFQLGDLDPKVDAQSVGAAFDPCSVGWDAMPPQVRSATNAKPKLRAPDKDDVFAVGCRYDNGDATVVTTEQGGTPKQGRNFIVLIVWAKPGQMKTAQSDHQGAQPAQFGSKAGLLKAGMNRASQEASCTAIMPLANGTAAISITNGRFPQVDTCVVAKSIGTAIAEKTP</sequence>
<dbReference type="AlphaFoldDB" id="A0A1H0X5Z3"/>